<dbReference type="InterPro" id="IPR017441">
    <property type="entry name" value="Protein_kinase_ATP_BS"/>
</dbReference>
<name>A0ABP5B7S9_9ACTN</name>
<keyword evidence="4 7" id="KW-0547">Nucleotide-binding</keyword>
<dbReference type="PANTHER" id="PTHR43289:SF6">
    <property type="entry name" value="SERINE_THREONINE-PROTEIN KINASE NEKL-3"/>
    <property type="match status" value="1"/>
</dbReference>
<reference evidence="10" key="1">
    <citation type="journal article" date="2019" name="Int. J. Syst. Evol. Microbiol.">
        <title>The Global Catalogue of Microorganisms (GCM) 10K type strain sequencing project: providing services to taxonomists for standard genome sequencing and annotation.</title>
        <authorList>
            <consortium name="The Broad Institute Genomics Platform"/>
            <consortium name="The Broad Institute Genome Sequencing Center for Infectious Disease"/>
            <person name="Wu L."/>
            <person name="Ma J."/>
        </authorList>
    </citation>
    <scope>NUCLEOTIDE SEQUENCE [LARGE SCALE GENOMIC DNA]</scope>
    <source>
        <strain evidence="10">JCM 13581</strain>
    </source>
</reference>
<dbReference type="PROSITE" id="PS50011">
    <property type="entry name" value="PROTEIN_KINASE_DOM"/>
    <property type="match status" value="1"/>
</dbReference>
<keyword evidence="2" id="KW-0723">Serine/threonine-protein kinase</keyword>
<protein>
    <recommendedName>
        <fullName evidence="1">non-specific serine/threonine protein kinase</fullName>
        <ecNumber evidence="1">2.7.11.1</ecNumber>
    </recommendedName>
</protein>
<dbReference type="Proteomes" id="UP001501303">
    <property type="component" value="Unassembled WGS sequence"/>
</dbReference>
<keyword evidence="3" id="KW-0808">Transferase</keyword>
<evidence type="ECO:0000256" key="1">
    <source>
        <dbReference type="ARBA" id="ARBA00012513"/>
    </source>
</evidence>
<evidence type="ECO:0000256" key="3">
    <source>
        <dbReference type="ARBA" id="ARBA00022679"/>
    </source>
</evidence>
<dbReference type="PROSITE" id="PS00107">
    <property type="entry name" value="PROTEIN_KINASE_ATP"/>
    <property type="match status" value="1"/>
</dbReference>
<proteinExistence type="predicted"/>
<feature type="binding site" evidence="7">
    <location>
        <position position="39"/>
    </location>
    <ligand>
        <name>ATP</name>
        <dbReference type="ChEBI" id="CHEBI:30616"/>
    </ligand>
</feature>
<organism evidence="9 10">
    <name type="scientific">Streptomyces sodiiphilus</name>
    <dbReference type="NCBI Taxonomy" id="226217"/>
    <lineage>
        <taxon>Bacteria</taxon>
        <taxon>Bacillati</taxon>
        <taxon>Actinomycetota</taxon>
        <taxon>Actinomycetes</taxon>
        <taxon>Kitasatosporales</taxon>
        <taxon>Streptomycetaceae</taxon>
        <taxon>Streptomyces</taxon>
    </lineage>
</organism>
<feature type="domain" description="Protein kinase" evidence="8">
    <location>
        <begin position="10"/>
        <end position="275"/>
    </location>
</feature>
<dbReference type="Gene3D" id="1.10.510.10">
    <property type="entry name" value="Transferase(Phosphotransferase) domain 1"/>
    <property type="match status" value="1"/>
</dbReference>
<dbReference type="CDD" id="cd14014">
    <property type="entry name" value="STKc_PknB_like"/>
    <property type="match status" value="1"/>
</dbReference>
<dbReference type="Gene3D" id="3.30.200.20">
    <property type="entry name" value="Phosphorylase Kinase, domain 1"/>
    <property type="match status" value="1"/>
</dbReference>
<evidence type="ECO:0000256" key="2">
    <source>
        <dbReference type="ARBA" id="ARBA00022527"/>
    </source>
</evidence>
<keyword evidence="6 7" id="KW-0067">ATP-binding</keyword>
<dbReference type="SUPFAM" id="SSF56112">
    <property type="entry name" value="Protein kinase-like (PK-like)"/>
    <property type="match status" value="1"/>
</dbReference>
<dbReference type="PROSITE" id="PS00108">
    <property type="entry name" value="PROTEIN_KINASE_ST"/>
    <property type="match status" value="1"/>
</dbReference>
<dbReference type="SMART" id="SM00220">
    <property type="entry name" value="S_TKc"/>
    <property type="match status" value="1"/>
</dbReference>
<dbReference type="RefSeq" id="WP_344265301.1">
    <property type="nucleotide sequence ID" value="NZ_BAAAMJ010000064.1"/>
</dbReference>
<evidence type="ECO:0000259" key="8">
    <source>
        <dbReference type="PROSITE" id="PS50011"/>
    </source>
</evidence>
<dbReference type="Gene3D" id="2.60.60.30">
    <property type="entry name" value="sav2460 like domains"/>
    <property type="match status" value="1"/>
</dbReference>
<evidence type="ECO:0000256" key="5">
    <source>
        <dbReference type="ARBA" id="ARBA00022777"/>
    </source>
</evidence>
<dbReference type="Pfam" id="PF02342">
    <property type="entry name" value="TerD"/>
    <property type="match status" value="1"/>
</dbReference>
<keyword evidence="5" id="KW-0418">Kinase</keyword>
<dbReference type="EMBL" id="BAAAMJ010000064">
    <property type="protein sequence ID" value="GAA1931222.1"/>
    <property type="molecule type" value="Genomic_DNA"/>
</dbReference>
<evidence type="ECO:0000313" key="9">
    <source>
        <dbReference type="EMBL" id="GAA1931222.1"/>
    </source>
</evidence>
<sequence>MEEQVLDGRYRIGQLLGEGGMGTVWEAEDLRLERLVAVKILGGAMVTRDPRAQERFEREAKLLAGLSSPFIVTVHDVGEAVIDGHKVLYLVMERLQGRSLEQILADELPPLAEVARWGEQICRALLVAHEAGVIHRDLKPANVMVEPDGLARVLDFGIAAVLAESADHMRLTSTGVVVGTPAYMSPEQIEAGSYGPGSDLYALGCMLYALATGRPPFHSGSLYSLMRQQMERDADPPSSLRGELPEEWDELILALLRKDPEDRPGSAAEVAEVLRDLSTRAPQIPAAEVAGAEEYQPTRVDPRAVHFASCSLCSGGGMPMASGQRMRLADLSPDAGAEGLKVVLDWEVPQDADEEERPDVDASALLVDAGGAVLSDRHFVFYNNLDPGDRSVWLEEPDGDDGRFGITPELLEEEVDRIVFALSIHDAEARGHDLSMVEGLHIRLNDTAGGSELLCFGFPRGPQHSTGLTMGELYRDGQGGWGFHAISRGFAGGLAQIAEEHGVNVRGDAEAEAEDVEAGA</sequence>
<accession>A0ABP5B7S9</accession>
<dbReference type="InterPro" id="IPR003325">
    <property type="entry name" value="TerD"/>
</dbReference>
<keyword evidence="10" id="KW-1185">Reference proteome</keyword>
<evidence type="ECO:0000256" key="4">
    <source>
        <dbReference type="ARBA" id="ARBA00022741"/>
    </source>
</evidence>
<dbReference type="PANTHER" id="PTHR43289">
    <property type="entry name" value="MITOGEN-ACTIVATED PROTEIN KINASE KINASE KINASE 20-RELATED"/>
    <property type="match status" value="1"/>
</dbReference>
<dbReference type="InterPro" id="IPR008271">
    <property type="entry name" value="Ser/Thr_kinase_AS"/>
</dbReference>
<dbReference type="CDD" id="cd06974">
    <property type="entry name" value="TerD_like"/>
    <property type="match status" value="1"/>
</dbReference>
<dbReference type="Pfam" id="PF00069">
    <property type="entry name" value="Pkinase"/>
    <property type="match status" value="1"/>
</dbReference>
<evidence type="ECO:0000256" key="6">
    <source>
        <dbReference type="ARBA" id="ARBA00022840"/>
    </source>
</evidence>
<gene>
    <name evidence="9" type="ORF">GCM10009716_43080</name>
</gene>
<dbReference type="InterPro" id="IPR000719">
    <property type="entry name" value="Prot_kinase_dom"/>
</dbReference>
<dbReference type="InterPro" id="IPR011009">
    <property type="entry name" value="Kinase-like_dom_sf"/>
</dbReference>
<evidence type="ECO:0000256" key="7">
    <source>
        <dbReference type="PROSITE-ProRule" id="PRU10141"/>
    </source>
</evidence>
<dbReference type="EC" id="2.7.11.1" evidence="1"/>
<evidence type="ECO:0000313" key="10">
    <source>
        <dbReference type="Proteomes" id="UP001501303"/>
    </source>
</evidence>
<comment type="caution">
    <text evidence="9">The sequence shown here is derived from an EMBL/GenBank/DDBJ whole genome shotgun (WGS) entry which is preliminary data.</text>
</comment>